<evidence type="ECO:0000256" key="4">
    <source>
        <dbReference type="ARBA" id="ARBA00022475"/>
    </source>
</evidence>
<keyword evidence="4" id="KW-1003">Cell membrane</keyword>
<evidence type="ECO:0000313" key="10">
    <source>
        <dbReference type="EMBL" id="SFI05365.1"/>
    </source>
</evidence>
<gene>
    <name evidence="10" type="ORF">SAMN05216258_10421</name>
</gene>
<dbReference type="PANTHER" id="PTHR34979">
    <property type="entry name" value="INNER MEMBRANE PROTEIN YGAZ"/>
    <property type="match status" value="1"/>
</dbReference>
<feature type="transmembrane region" description="Helical" evidence="9">
    <location>
        <begin position="51"/>
        <end position="72"/>
    </location>
</feature>
<keyword evidence="7 9" id="KW-0472">Membrane</keyword>
<comment type="subcellular location">
    <subcellularLocation>
        <location evidence="1">Cell membrane</location>
        <topology evidence="1">Multi-pass membrane protein</topology>
    </subcellularLocation>
</comment>
<evidence type="ECO:0000256" key="6">
    <source>
        <dbReference type="ARBA" id="ARBA00022989"/>
    </source>
</evidence>
<evidence type="ECO:0000256" key="1">
    <source>
        <dbReference type="ARBA" id="ARBA00004651"/>
    </source>
</evidence>
<feature type="transmembrane region" description="Helical" evidence="9">
    <location>
        <begin position="135"/>
        <end position="156"/>
    </location>
</feature>
<dbReference type="Pfam" id="PF03591">
    <property type="entry name" value="AzlC"/>
    <property type="match status" value="1"/>
</dbReference>
<feature type="transmembrane region" description="Helical" evidence="9">
    <location>
        <begin position="104"/>
        <end position="123"/>
    </location>
</feature>
<dbReference type="OrthoDB" id="3579489at2"/>
<dbReference type="STRING" id="1114924.SAMN05216258_10421"/>
<keyword evidence="11" id="KW-1185">Reference proteome</keyword>
<keyword evidence="3" id="KW-0813">Transport</keyword>
<feature type="compositionally biased region" description="Low complexity" evidence="8">
    <location>
        <begin position="7"/>
        <end position="17"/>
    </location>
</feature>
<feature type="region of interest" description="Disordered" evidence="8">
    <location>
        <begin position="1"/>
        <end position="31"/>
    </location>
</feature>
<feature type="transmembrane region" description="Helical" evidence="9">
    <location>
        <begin position="168"/>
        <end position="192"/>
    </location>
</feature>
<feature type="transmembrane region" description="Helical" evidence="9">
    <location>
        <begin position="246"/>
        <end position="264"/>
    </location>
</feature>
<keyword evidence="5 9" id="KW-0812">Transmembrane</keyword>
<evidence type="ECO:0000256" key="5">
    <source>
        <dbReference type="ARBA" id="ARBA00022692"/>
    </source>
</evidence>
<dbReference type="RefSeq" id="WP_143103286.1">
    <property type="nucleotide sequence ID" value="NZ_FOQH01000004.1"/>
</dbReference>
<dbReference type="AlphaFoldDB" id="A0A1I3F267"/>
<sequence>MSDLAPRRNPSAAAARPVGAPDDAPGNASGEDPAFSGPLWRVALEGTTASLPFIVSVIPFGMLFGAVATAAGLDPLKAMVLTVAVIAGASQFAFIELLSDQAPVIVAVAAALAVNLRMAMYSASLAPHIGKAPAWVRLIAGFFVVDQVYGLSMRRWAVIPHEPLPRKLAFYFGVAVPMSSAWVACSALGLAVGGSIPGWLPVDFMPPAMFLAIVAPMIRGTANICAALAAVAASLALAWAPWNLGLIVAAAVGMGVGAAVEIRLARRSAGSPGRTEAPR</sequence>
<accession>A0A1I3F267</accession>
<evidence type="ECO:0000256" key="9">
    <source>
        <dbReference type="SAM" id="Phobius"/>
    </source>
</evidence>
<evidence type="ECO:0000256" key="8">
    <source>
        <dbReference type="SAM" id="MobiDB-lite"/>
    </source>
</evidence>
<evidence type="ECO:0000256" key="2">
    <source>
        <dbReference type="ARBA" id="ARBA00010735"/>
    </source>
</evidence>
<dbReference type="GO" id="GO:1903785">
    <property type="term" value="P:L-valine transmembrane transport"/>
    <property type="evidence" value="ECO:0007669"/>
    <property type="project" value="TreeGrafter"/>
</dbReference>
<evidence type="ECO:0000313" key="11">
    <source>
        <dbReference type="Proteomes" id="UP000199377"/>
    </source>
</evidence>
<dbReference type="GO" id="GO:0005886">
    <property type="term" value="C:plasma membrane"/>
    <property type="evidence" value="ECO:0007669"/>
    <property type="project" value="UniProtKB-SubCell"/>
</dbReference>
<dbReference type="EMBL" id="FOQH01000004">
    <property type="protein sequence ID" value="SFI05365.1"/>
    <property type="molecule type" value="Genomic_DNA"/>
</dbReference>
<evidence type="ECO:0000256" key="3">
    <source>
        <dbReference type="ARBA" id="ARBA00022448"/>
    </source>
</evidence>
<comment type="similarity">
    <text evidence="2">Belongs to the AzlC family.</text>
</comment>
<keyword evidence="6 9" id="KW-1133">Transmembrane helix</keyword>
<feature type="transmembrane region" description="Helical" evidence="9">
    <location>
        <begin position="78"/>
        <end position="97"/>
    </location>
</feature>
<reference evidence="10 11" key="1">
    <citation type="submission" date="2016-10" db="EMBL/GenBank/DDBJ databases">
        <authorList>
            <person name="de Groot N.N."/>
        </authorList>
    </citation>
    <scope>NUCLEOTIDE SEQUENCE [LARGE SCALE GENOMIC DNA]</scope>
    <source>
        <strain evidence="10 11">CGMCC 1.11030</strain>
    </source>
</reference>
<dbReference type="InterPro" id="IPR011606">
    <property type="entry name" value="Brnchd-chn_aa_trnsp_permease"/>
</dbReference>
<dbReference type="Proteomes" id="UP000199377">
    <property type="component" value="Unassembled WGS sequence"/>
</dbReference>
<name>A0A1I3F267_9RHOB</name>
<organism evidence="10 11">
    <name type="scientific">Albimonas pacifica</name>
    <dbReference type="NCBI Taxonomy" id="1114924"/>
    <lineage>
        <taxon>Bacteria</taxon>
        <taxon>Pseudomonadati</taxon>
        <taxon>Pseudomonadota</taxon>
        <taxon>Alphaproteobacteria</taxon>
        <taxon>Rhodobacterales</taxon>
        <taxon>Paracoccaceae</taxon>
        <taxon>Albimonas</taxon>
    </lineage>
</organism>
<protein>
    <submittedName>
        <fullName evidence="10">Predicted branched-chain amino acid permease (Azaleucine resistance)</fullName>
    </submittedName>
</protein>
<proteinExistence type="inferred from homology"/>
<evidence type="ECO:0000256" key="7">
    <source>
        <dbReference type="ARBA" id="ARBA00023136"/>
    </source>
</evidence>
<dbReference type="PANTHER" id="PTHR34979:SF1">
    <property type="entry name" value="INNER MEMBRANE PROTEIN YGAZ"/>
    <property type="match status" value="1"/>
</dbReference>